<dbReference type="PROSITE" id="PS51898">
    <property type="entry name" value="TYR_RECOMBINASE"/>
    <property type="match status" value="1"/>
</dbReference>
<reference evidence="7 8" key="1">
    <citation type="journal article" date="2016" name="Nat. Commun.">
        <title>Thousands of microbial genomes shed light on interconnected biogeochemical processes in an aquifer system.</title>
        <authorList>
            <person name="Anantharaman K."/>
            <person name="Brown C.T."/>
            <person name="Hug L.A."/>
            <person name="Sharon I."/>
            <person name="Castelle C.J."/>
            <person name="Probst A.J."/>
            <person name="Thomas B.C."/>
            <person name="Singh A."/>
            <person name="Wilkins M.J."/>
            <person name="Karaoz U."/>
            <person name="Brodie E.L."/>
            <person name="Williams K.H."/>
            <person name="Hubbard S.S."/>
            <person name="Banfield J.F."/>
        </authorList>
    </citation>
    <scope>NUCLEOTIDE SEQUENCE [LARGE SCALE GENOMIC DNA]</scope>
</reference>
<dbReference type="Gene3D" id="1.10.443.10">
    <property type="entry name" value="Intergrase catalytic core"/>
    <property type="match status" value="1"/>
</dbReference>
<dbReference type="CDD" id="cd00397">
    <property type="entry name" value="DNA_BRE_C"/>
    <property type="match status" value="1"/>
</dbReference>
<dbReference type="Gene3D" id="1.10.150.130">
    <property type="match status" value="1"/>
</dbReference>
<dbReference type="InterPro" id="IPR002104">
    <property type="entry name" value="Integrase_catalytic"/>
</dbReference>
<dbReference type="EMBL" id="MFDO01000021">
    <property type="protein sequence ID" value="OGE65231.1"/>
    <property type="molecule type" value="Genomic_DNA"/>
</dbReference>
<keyword evidence="2 4" id="KW-0238">DNA-binding</keyword>
<keyword evidence="3" id="KW-0233">DNA recombination</keyword>
<dbReference type="PROSITE" id="PS51900">
    <property type="entry name" value="CB"/>
    <property type="match status" value="1"/>
</dbReference>
<dbReference type="Pfam" id="PF00589">
    <property type="entry name" value="Phage_integrase"/>
    <property type="match status" value="1"/>
</dbReference>
<evidence type="ECO:0000256" key="2">
    <source>
        <dbReference type="ARBA" id="ARBA00023125"/>
    </source>
</evidence>
<dbReference type="GO" id="GO:0003677">
    <property type="term" value="F:DNA binding"/>
    <property type="evidence" value="ECO:0007669"/>
    <property type="project" value="UniProtKB-UniRule"/>
</dbReference>
<comment type="caution">
    <text evidence="7">The sequence shown here is derived from an EMBL/GenBank/DDBJ whole genome shotgun (WGS) entry which is preliminary data.</text>
</comment>
<proteinExistence type="predicted"/>
<dbReference type="Proteomes" id="UP000178017">
    <property type="component" value="Unassembled WGS sequence"/>
</dbReference>
<evidence type="ECO:0000256" key="3">
    <source>
        <dbReference type="ARBA" id="ARBA00023172"/>
    </source>
</evidence>
<feature type="domain" description="Tyr recombinase" evidence="5">
    <location>
        <begin position="108"/>
        <end position="293"/>
    </location>
</feature>
<dbReference type="AlphaFoldDB" id="A0A1F5MIM8"/>
<dbReference type="GO" id="GO:0015074">
    <property type="term" value="P:DNA integration"/>
    <property type="evidence" value="ECO:0007669"/>
    <property type="project" value="UniProtKB-KW"/>
</dbReference>
<dbReference type="InterPro" id="IPR044068">
    <property type="entry name" value="CB"/>
</dbReference>
<feature type="domain" description="Core-binding (CB)" evidence="6">
    <location>
        <begin position="2"/>
        <end position="87"/>
    </location>
</feature>
<dbReference type="PANTHER" id="PTHR30349:SF81">
    <property type="entry name" value="TYROSINE RECOMBINASE XERC"/>
    <property type="match status" value="1"/>
</dbReference>
<dbReference type="InterPro" id="IPR004107">
    <property type="entry name" value="Integrase_SAM-like_N"/>
</dbReference>
<evidence type="ECO:0000259" key="5">
    <source>
        <dbReference type="PROSITE" id="PS51898"/>
    </source>
</evidence>
<dbReference type="Pfam" id="PF02899">
    <property type="entry name" value="Phage_int_SAM_1"/>
    <property type="match status" value="1"/>
</dbReference>
<dbReference type="InterPro" id="IPR010998">
    <property type="entry name" value="Integrase_recombinase_N"/>
</dbReference>
<evidence type="ECO:0000259" key="6">
    <source>
        <dbReference type="PROSITE" id="PS51900"/>
    </source>
</evidence>
<dbReference type="InterPro" id="IPR013762">
    <property type="entry name" value="Integrase-like_cat_sf"/>
</dbReference>
<dbReference type="InterPro" id="IPR050090">
    <property type="entry name" value="Tyrosine_recombinase_XerCD"/>
</dbReference>
<dbReference type="InterPro" id="IPR011010">
    <property type="entry name" value="DNA_brk_join_enz"/>
</dbReference>
<dbReference type="PANTHER" id="PTHR30349">
    <property type="entry name" value="PHAGE INTEGRASE-RELATED"/>
    <property type="match status" value="1"/>
</dbReference>
<evidence type="ECO:0008006" key="9">
    <source>
        <dbReference type="Google" id="ProtNLM"/>
    </source>
</evidence>
<evidence type="ECO:0000313" key="8">
    <source>
        <dbReference type="Proteomes" id="UP000178017"/>
    </source>
</evidence>
<name>A0A1F5MIM8_9BACT</name>
<evidence type="ECO:0000313" key="7">
    <source>
        <dbReference type="EMBL" id="OGE65231.1"/>
    </source>
</evidence>
<sequence length="294" mass="33234">MVTLSDARQQFIGHLKGRARSTSTILAYGKDVEQLVTFLESQSVIDPKETTVDQLRTFMGNLLKDGYTPKSISRKTNSTKTFFKFLQSSNLIASDPAVSLEHPDFENKPPRILSKLEYRALRDAARGDIRMSAVIELLLQSGMRIGELSKVNVEDVRLDNNTPTGLTPHVYIRVAEGSNERTIPLTQAVIEAIRRYLEIRPKTQNHTLFVTKTGRPLLVRNIRTSIDRYFRLAGIKGTKVNDLRHTWITHQLGSGLSLVMVSKLAGHKRVAATERYLQYVSTRSSEDKIKLEEL</sequence>
<protein>
    <recommendedName>
        <fullName evidence="9">Tyrosine recombinase XerC</fullName>
    </recommendedName>
</protein>
<dbReference type="GO" id="GO:0006310">
    <property type="term" value="P:DNA recombination"/>
    <property type="evidence" value="ECO:0007669"/>
    <property type="project" value="UniProtKB-KW"/>
</dbReference>
<gene>
    <name evidence="7" type="ORF">A3B49_02260</name>
</gene>
<keyword evidence="1" id="KW-0229">DNA integration</keyword>
<evidence type="ECO:0000256" key="1">
    <source>
        <dbReference type="ARBA" id="ARBA00022908"/>
    </source>
</evidence>
<accession>A0A1F5MIM8</accession>
<dbReference type="SUPFAM" id="SSF56349">
    <property type="entry name" value="DNA breaking-rejoining enzymes"/>
    <property type="match status" value="1"/>
</dbReference>
<organism evidence="7 8">
    <name type="scientific">Candidatus Daviesbacteria bacterium RIFCSPLOWO2_01_FULL_40_24</name>
    <dbReference type="NCBI Taxonomy" id="1797787"/>
    <lineage>
        <taxon>Bacteria</taxon>
        <taxon>Candidatus Daviesiibacteriota</taxon>
    </lineage>
</organism>
<evidence type="ECO:0000256" key="4">
    <source>
        <dbReference type="PROSITE-ProRule" id="PRU01248"/>
    </source>
</evidence>